<keyword evidence="2" id="KW-1185">Reference proteome</keyword>
<accession>A0ACB8SLY9</accession>
<protein>
    <submittedName>
        <fullName evidence="1">Uncharacterized protein</fullName>
    </submittedName>
</protein>
<sequence>MTYDEAAGILGNAMLTLEQECEKAKRSQAWCIEHSEELTHTAKAAWSAAQRGTRGTTSPAPQRLVCVISIDIRVSQDNPSAHTTARSTSFAQIVREVRCRPFKEVSRLLEDNVVTIGPGLHRSALVARLESQLEELPDAIPVMIVNQQAKWPFKFCPTHQSISDAAGRMQFDWLGEFKHTVVTRSAQMMSRTASHSSSLVPGPSALRRDVLHLSPSLFQLSSIYFTLLTKFLLSYLVYCVRLSVFGVWGSVVELLNGH</sequence>
<dbReference type="Proteomes" id="UP000814140">
    <property type="component" value="Unassembled WGS sequence"/>
</dbReference>
<gene>
    <name evidence="1" type="ORF">BV25DRAFT_1920752</name>
</gene>
<organism evidence="1 2">
    <name type="scientific">Artomyces pyxidatus</name>
    <dbReference type="NCBI Taxonomy" id="48021"/>
    <lineage>
        <taxon>Eukaryota</taxon>
        <taxon>Fungi</taxon>
        <taxon>Dikarya</taxon>
        <taxon>Basidiomycota</taxon>
        <taxon>Agaricomycotina</taxon>
        <taxon>Agaricomycetes</taxon>
        <taxon>Russulales</taxon>
        <taxon>Auriscalpiaceae</taxon>
        <taxon>Artomyces</taxon>
    </lineage>
</organism>
<reference evidence="1" key="1">
    <citation type="submission" date="2021-03" db="EMBL/GenBank/DDBJ databases">
        <authorList>
            <consortium name="DOE Joint Genome Institute"/>
            <person name="Ahrendt S."/>
            <person name="Looney B.P."/>
            <person name="Miyauchi S."/>
            <person name="Morin E."/>
            <person name="Drula E."/>
            <person name="Courty P.E."/>
            <person name="Chicoki N."/>
            <person name="Fauchery L."/>
            <person name="Kohler A."/>
            <person name="Kuo A."/>
            <person name="Labutti K."/>
            <person name="Pangilinan J."/>
            <person name="Lipzen A."/>
            <person name="Riley R."/>
            <person name="Andreopoulos W."/>
            <person name="He G."/>
            <person name="Johnson J."/>
            <person name="Barry K.W."/>
            <person name="Grigoriev I.V."/>
            <person name="Nagy L."/>
            <person name="Hibbett D."/>
            <person name="Henrissat B."/>
            <person name="Matheny P.B."/>
            <person name="Labbe J."/>
            <person name="Martin F."/>
        </authorList>
    </citation>
    <scope>NUCLEOTIDE SEQUENCE</scope>
    <source>
        <strain evidence="1">HHB10654</strain>
    </source>
</reference>
<dbReference type="EMBL" id="MU277259">
    <property type="protein sequence ID" value="KAI0056721.1"/>
    <property type="molecule type" value="Genomic_DNA"/>
</dbReference>
<name>A0ACB8SLY9_9AGAM</name>
<reference evidence="1" key="2">
    <citation type="journal article" date="2022" name="New Phytol.">
        <title>Evolutionary transition to the ectomycorrhizal habit in the genomes of a hyperdiverse lineage of mushroom-forming fungi.</title>
        <authorList>
            <person name="Looney B."/>
            <person name="Miyauchi S."/>
            <person name="Morin E."/>
            <person name="Drula E."/>
            <person name="Courty P.E."/>
            <person name="Kohler A."/>
            <person name="Kuo A."/>
            <person name="LaButti K."/>
            <person name="Pangilinan J."/>
            <person name="Lipzen A."/>
            <person name="Riley R."/>
            <person name="Andreopoulos W."/>
            <person name="He G."/>
            <person name="Johnson J."/>
            <person name="Nolan M."/>
            <person name="Tritt A."/>
            <person name="Barry K.W."/>
            <person name="Grigoriev I.V."/>
            <person name="Nagy L.G."/>
            <person name="Hibbett D."/>
            <person name="Henrissat B."/>
            <person name="Matheny P.B."/>
            <person name="Labbe J."/>
            <person name="Martin F.M."/>
        </authorList>
    </citation>
    <scope>NUCLEOTIDE SEQUENCE</scope>
    <source>
        <strain evidence="1">HHB10654</strain>
    </source>
</reference>
<evidence type="ECO:0000313" key="2">
    <source>
        <dbReference type="Proteomes" id="UP000814140"/>
    </source>
</evidence>
<evidence type="ECO:0000313" key="1">
    <source>
        <dbReference type="EMBL" id="KAI0056721.1"/>
    </source>
</evidence>
<comment type="caution">
    <text evidence="1">The sequence shown here is derived from an EMBL/GenBank/DDBJ whole genome shotgun (WGS) entry which is preliminary data.</text>
</comment>
<proteinExistence type="predicted"/>